<feature type="domain" description="DUF2460" evidence="1">
    <location>
        <begin position="5"/>
        <end position="200"/>
    </location>
</feature>
<dbReference type="Proteomes" id="UP000322917">
    <property type="component" value="Unassembled WGS sequence"/>
</dbReference>
<accession>A0A1M6GLB1</accession>
<dbReference type="AlphaFoldDB" id="A0A1M6GLB1"/>
<dbReference type="EMBL" id="FQZD01000012">
    <property type="protein sequence ID" value="SHJ10737.1"/>
    <property type="molecule type" value="Genomic_DNA"/>
</dbReference>
<dbReference type="InterPro" id="IPR011740">
    <property type="entry name" value="DUF2460"/>
</dbReference>
<keyword evidence="3" id="KW-1185">Reference proteome</keyword>
<dbReference type="NCBIfam" id="TIGR02217">
    <property type="entry name" value="chp_TIGR02217"/>
    <property type="match status" value="1"/>
</dbReference>
<evidence type="ECO:0000313" key="2">
    <source>
        <dbReference type="EMBL" id="SHJ10737.1"/>
    </source>
</evidence>
<name>A0A1M6GLB1_9FIRM</name>
<organism evidence="2 3">
    <name type="scientific">Propionispora hippei DSM 15287</name>
    <dbReference type="NCBI Taxonomy" id="1123003"/>
    <lineage>
        <taxon>Bacteria</taxon>
        <taxon>Bacillati</taxon>
        <taxon>Bacillota</taxon>
        <taxon>Negativicutes</taxon>
        <taxon>Selenomonadales</taxon>
        <taxon>Sporomusaceae</taxon>
        <taxon>Propionispora</taxon>
    </lineage>
</organism>
<gene>
    <name evidence="2" type="ORF">SAMN02745170_01743</name>
</gene>
<sequence length="201" mass="22893">MQAFHEVQFPPDISYGVTGGPEYSTDVVMTGSGYEQRNINWSQAKCKYQAAHGVKNENQMRRLLAFFRARRGKAYGFRFKDWLDFTGSREMIGVGDGKTITFQLIKTYIDDAGYTEVRKIRKPVTGTVRVYLDGAEQTDGWSVNYTTGIVTFTAAPAAEVIITADYEFDVPVRFDTDHCPLSIKEWDIYSWDNIPLVEIRV</sequence>
<reference evidence="2 3" key="1">
    <citation type="submission" date="2016-11" db="EMBL/GenBank/DDBJ databases">
        <authorList>
            <person name="Varghese N."/>
            <person name="Submissions S."/>
        </authorList>
    </citation>
    <scope>NUCLEOTIDE SEQUENCE [LARGE SCALE GENOMIC DNA]</scope>
    <source>
        <strain evidence="2 3">DSM 15287</strain>
    </source>
</reference>
<proteinExistence type="predicted"/>
<protein>
    <submittedName>
        <fullName evidence="2">TIGR02217 family protein</fullName>
    </submittedName>
</protein>
<evidence type="ECO:0000259" key="1">
    <source>
        <dbReference type="Pfam" id="PF09343"/>
    </source>
</evidence>
<evidence type="ECO:0000313" key="3">
    <source>
        <dbReference type="Proteomes" id="UP000322917"/>
    </source>
</evidence>
<dbReference type="Pfam" id="PF09343">
    <property type="entry name" value="DUF2460"/>
    <property type="match status" value="1"/>
</dbReference>
<dbReference type="RefSeq" id="WP_149734520.1">
    <property type="nucleotide sequence ID" value="NZ_FQZD01000012.1"/>
</dbReference>
<dbReference type="OrthoDB" id="1685145at2"/>